<protein>
    <submittedName>
        <fullName evidence="2">Transposase</fullName>
    </submittedName>
</protein>
<dbReference type="OrthoDB" id="14765at2"/>
<dbReference type="Gene3D" id="3.40.50.300">
    <property type="entry name" value="P-loop containing nucleotide triphosphate hydrolases"/>
    <property type="match status" value="1"/>
</dbReference>
<organism evidence="2 3">
    <name type="scientific">Sediminicurvatus halobius</name>
    <dbReference type="NCBI Taxonomy" id="2182432"/>
    <lineage>
        <taxon>Bacteria</taxon>
        <taxon>Pseudomonadati</taxon>
        <taxon>Pseudomonadota</taxon>
        <taxon>Gammaproteobacteria</taxon>
        <taxon>Chromatiales</taxon>
        <taxon>Ectothiorhodospiraceae</taxon>
        <taxon>Sediminicurvatus</taxon>
    </lineage>
</organism>
<dbReference type="Proteomes" id="UP000245474">
    <property type="component" value="Unassembled WGS sequence"/>
</dbReference>
<dbReference type="EMBL" id="QFFI01000001">
    <property type="protein sequence ID" value="PWG65700.1"/>
    <property type="molecule type" value="Genomic_DNA"/>
</dbReference>
<dbReference type="InterPro" id="IPR003593">
    <property type="entry name" value="AAA+_ATPase"/>
</dbReference>
<feature type="domain" description="AAA+ ATPase" evidence="1">
    <location>
        <begin position="55"/>
        <end position="221"/>
    </location>
</feature>
<dbReference type="Pfam" id="PF05621">
    <property type="entry name" value="TniB"/>
    <property type="match status" value="1"/>
</dbReference>
<evidence type="ECO:0000313" key="2">
    <source>
        <dbReference type="EMBL" id="PWG65700.1"/>
    </source>
</evidence>
<proteinExistence type="predicted"/>
<dbReference type="InterPro" id="IPR008868">
    <property type="entry name" value="TniB"/>
</dbReference>
<dbReference type="InterPro" id="IPR027417">
    <property type="entry name" value="P-loop_NTPase"/>
</dbReference>
<evidence type="ECO:0000313" key="3">
    <source>
        <dbReference type="Proteomes" id="UP000245474"/>
    </source>
</evidence>
<dbReference type="SMART" id="SM00382">
    <property type="entry name" value="AAA"/>
    <property type="match status" value="1"/>
</dbReference>
<evidence type="ECO:0000259" key="1">
    <source>
        <dbReference type="SMART" id="SM00382"/>
    </source>
</evidence>
<dbReference type="AlphaFoldDB" id="A0A2U2N9G9"/>
<dbReference type="RefSeq" id="WP_109674978.1">
    <property type="nucleotide sequence ID" value="NZ_CP086615.1"/>
</dbReference>
<name>A0A2U2N9G9_9GAMM</name>
<dbReference type="SUPFAM" id="SSF52540">
    <property type="entry name" value="P-loop containing nucleoside triphosphate hydrolases"/>
    <property type="match status" value="1"/>
</dbReference>
<comment type="caution">
    <text evidence="2">The sequence shown here is derived from an EMBL/GenBank/DDBJ whole genome shotgun (WGS) entry which is preliminary data.</text>
</comment>
<keyword evidence="3" id="KW-1185">Reference proteome</keyword>
<sequence length="296" mass="33838">MKSLEHLEWEIRDTVDLPLSARIHELRRDRWIGYSRAQQAIDALSDLLMYPRTLRMQNMLLVGESGNGKSTIISHFESLYPSYCRDNGHPEVPVVVMNMPSEPNESRFWSELLLQLMIAHRDTDPVQRKKEQALSVLEYVKCRMLVIDEIHNILYGHARAQRHFLGVLKNLSNALKLPIVAVGTRDAIRALHTDPQISSRFAPFGLARWKLDREFLRLLASFERLLPLAEPSNLTNRETAIKVFNMSEGLIGGVSGVLKAAAVHALREGKERIEPQMLDEIEWVSLKNYGEQARAL</sequence>
<reference evidence="2 3" key="1">
    <citation type="submission" date="2018-05" db="EMBL/GenBank/DDBJ databases">
        <title>Spiribacter halobius sp. nov., a moderately halophilic bacterium isolated from marine solar saltern.</title>
        <authorList>
            <person name="Zheng W.-S."/>
            <person name="Lu D.-C."/>
            <person name="Du Z.-J."/>
        </authorList>
    </citation>
    <scope>NUCLEOTIDE SEQUENCE [LARGE SCALE GENOMIC DNA]</scope>
    <source>
        <strain evidence="2 3">E85</strain>
    </source>
</reference>
<accession>A0A2U2N9G9</accession>
<gene>
    <name evidence="2" type="ORF">DEM34_00030</name>
</gene>